<keyword evidence="3" id="KW-1185">Reference proteome</keyword>
<feature type="transmembrane region" description="Helical" evidence="1">
    <location>
        <begin position="49"/>
        <end position="70"/>
    </location>
</feature>
<accession>A0A0C3GL44</accession>
<reference evidence="2 3" key="1">
    <citation type="submission" date="2014-04" db="EMBL/GenBank/DDBJ databases">
        <authorList>
            <consortium name="DOE Joint Genome Institute"/>
            <person name="Kuo A."/>
            <person name="Martino E."/>
            <person name="Perotto S."/>
            <person name="Kohler A."/>
            <person name="Nagy L.G."/>
            <person name="Floudas D."/>
            <person name="Copeland A."/>
            <person name="Barry K.W."/>
            <person name="Cichocki N."/>
            <person name="Veneault-Fourrey C."/>
            <person name="LaButti K."/>
            <person name="Lindquist E.A."/>
            <person name="Lipzen A."/>
            <person name="Lundell T."/>
            <person name="Morin E."/>
            <person name="Murat C."/>
            <person name="Sun H."/>
            <person name="Tunlid A."/>
            <person name="Henrissat B."/>
            <person name="Grigoriev I.V."/>
            <person name="Hibbett D.S."/>
            <person name="Martin F."/>
            <person name="Nordberg H.P."/>
            <person name="Cantor M.N."/>
            <person name="Hua S.X."/>
        </authorList>
    </citation>
    <scope>NUCLEOTIDE SEQUENCE [LARGE SCALE GENOMIC DNA]</scope>
    <source>
        <strain evidence="2 3">Zn</strain>
    </source>
</reference>
<evidence type="ECO:0000256" key="1">
    <source>
        <dbReference type="SAM" id="Phobius"/>
    </source>
</evidence>
<gene>
    <name evidence="2" type="ORF">OIDMADRAFT_20663</name>
</gene>
<dbReference type="Proteomes" id="UP000054321">
    <property type="component" value="Unassembled WGS sequence"/>
</dbReference>
<dbReference type="PANTHER" id="PTHR35896:SF3">
    <property type="entry name" value="MAJOR FACILITATOR SUPERFAMILY TRANSPORTER"/>
    <property type="match status" value="1"/>
</dbReference>
<dbReference type="AlphaFoldDB" id="A0A0C3GL44"/>
<keyword evidence="1" id="KW-1133">Transmembrane helix</keyword>
<dbReference type="InterPro" id="IPR053008">
    <property type="entry name" value="Phomopsin_biosynth_assoc"/>
</dbReference>
<dbReference type="InParanoid" id="A0A0C3GL44"/>
<dbReference type="OrthoDB" id="3501153at2759"/>
<dbReference type="PANTHER" id="PTHR35896">
    <property type="entry name" value="IG-LIKE DOMAIN-CONTAINING PROTEIN"/>
    <property type="match status" value="1"/>
</dbReference>
<keyword evidence="1" id="KW-0472">Membrane</keyword>
<evidence type="ECO:0000313" key="2">
    <source>
        <dbReference type="EMBL" id="KIM96850.1"/>
    </source>
</evidence>
<dbReference type="EMBL" id="KN832883">
    <property type="protein sequence ID" value="KIM96850.1"/>
    <property type="molecule type" value="Genomic_DNA"/>
</dbReference>
<name>A0A0C3GL44_OIDMZ</name>
<sequence length="243" mass="27721">MDYNMNSQPNVTETESAHLMLDCNDEEKDQNSSVLVYTGRRQCFPLSRATLAILLTCTSLASILLFGFMLHTLRFRSHQQPSENTLPLPGTEFGSCGDTPSSARQSNCTFDIMSFSWLPSPCADPELTAEFAGVRNWTWWLDTDKATAVSPEEVSRGDHAELFVTREYHMYHCTYMWRKLHKGLLKSLETPEKRGIIDTYIGKYGHTSHCEMMLLGMEEDHGTVQRNVTDTAIVMKFPRCMWT</sequence>
<protein>
    <submittedName>
        <fullName evidence="2">Uncharacterized protein</fullName>
    </submittedName>
</protein>
<reference evidence="3" key="2">
    <citation type="submission" date="2015-01" db="EMBL/GenBank/DDBJ databases">
        <title>Evolutionary Origins and Diversification of the Mycorrhizal Mutualists.</title>
        <authorList>
            <consortium name="DOE Joint Genome Institute"/>
            <consortium name="Mycorrhizal Genomics Consortium"/>
            <person name="Kohler A."/>
            <person name="Kuo A."/>
            <person name="Nagy L.G."/>
            <person name="Floudas D."/>
            <person name="Copeland A."/>
            <person name="Barry K.W."/>
            <person name="Cichocki N."/>
            <person name="Veneault-Fourrey C."/>
            <person name="LaButti K."/>
            <person name="Lindquist E.A."/>
            <person name="Lipzen A."/>
            <person name="Lundell T."/>
            <person name="Morin E."/>
            <person name="Murat C."/>
            <person name="Riley R."/>
            <person name="Ohm R."/>
            <person name="Sun H."/>
            <person name="Tunlid A."/>
            <person name="Henrissat B."/>
            <person name="Grigoriev I.V."/>
            <person name="Hibbett D.S."/>
            <person name="Martin F."/>
        </authorList>
    </citation>
    <scope>NUCLEOTIDE SEQUENCE [LARGE SCALE GENOMIC DNA]</scope>
    <source>
        <strain evidence="3">Zn</strain>
    </source>
</reference>
<organism evidence="2 3">
    <name type="scientific">Oidiodendron maius (strain Zn)</name>
    <dbReference type="NCBI Taxonomy" id="913774"/>
    <lineage>
        <taxon>Eukaryota</taxon>
        <taxon>Fungi</taxon>
        <taxon>Dikarya</taxon>
        <taxon>Ascomycota</taxon>
        <taxon>Pezizomycotina</taxon>
        <taxon>Leotiomycetes</taxon>
        <taxon>Leotiomycetes incertae sedis</taxon>
        <taxon>Myxotrichaceae</taxon>
        <taxon>Oidiodendron</taxon>
    </lineage>
</organism>
<dbReference type="HOGENOM" id="CLU_066042_4_2_1"/>
<proteinExistence type="predicted"/>
<keyword evidence="1" id="KW-0812">Transmembrane</keyword>
<evidence type="ECO:0000313" key="3">
    <source>
        <dbReference type="Proteomes" id="UP000054321"/>
    </source>
</evidence>